<evidence type="ECO:0000256" key="3">
    <source>
        <dbReference type="ARBA" id="ARBA00022475"/>
    </source>
</evidence>
<feature type="transmembrane region" description="Helical" evidence="9">
    <location>
        <begin position="266"/>
        <end position="285"/>
    </location>
</feature>
<dbReference type="OrthoDB" id="1368at2759"/>
<keyword evidence="7 9" id="KW-0472">Membrane</keyword>
<reference evidence="10 11" key="1">
    <citation type="submission" date="2018-06" db="EMBL/GenBank/DDBJ databases">
        <title>Comparative genomics reveals the genomic features of Rhizophagus irregularis, R. cerebriforme, R. diaphanum and Gigaspora rosea, and their symbiotic lifestyle signature.</title>
        <authorList>
            <person name="Morin E."/>
            <person name="San Clemente H."/>
            <person name="Chen E.C.H."/>
            <person name="De La Providencia I."/>
            <person name="Hainaut M."/>
            <person name="Kuo A."/>
            <person name="Kohler A."/>
            <person name="Murat C."/>
            <person name="Tang N."/>
            <person name="Roy S."/>
            <person name="Loubradou J."/>
            <person name="Henrissat B."/>
            <person name="Grigoriev I.V."/>
            <person name="Corradi N."/>
            <person name="Roux C."/>
            <person name="Martin F.M."/>
        </authorList>
    </citation>
    <scope>NUCLEOTIDE SEQUENCE [LARGE SCALE GENOMIC DNA]</scope>
    <source>
        <strain evidence="10 11">DAOM 194757</strain>
    </source>
</reference>
<organism evidence="10 11">
    <name type="scientific">Gigaspora rosea</name>
    <dbReference type="NCBI Taxonomy" id="44941"/>
    <lineage>
        <taxon>Eukaryota</taxon>
        <taxon>Fungi</taxon>
        <taxon>Fungi incertae sedis</taxon>
        <taxon>Mucoromycota</taxon>
        <taxon>Glomeromycotina</taxon>
        <taxon>Glomeromycetes</taxon>
        <taxon>Diversisporales</taxon>
        <taxon>Gigasporaceae</taxon>
        <taxon>Gigaspora</taxon>
    </lineage>
</organism>
<dbReference type="EMBL" id="QKWP01000085">
    <property type="protein sequence ID" value="RIB27859.1"/>
    <property type="molecule type" value="Genomic_DNA"/>
</dbReference>
<evidence type="ECO:0000256" key="4">
    <source>
        <dbReference type="ARBA" id="ARBA00022692"/>
    </source>
</evidence>
<keyword evidence="11" id="KW-1185">Reference proteome</keyword>
<evidence type="ECO:0000256" key="9">
    <source>
        <dbReference type="SAM" id="Phobius"/>
    </source>
</evidence>
<evidence type="ECO:0000313" key="10">
    <source>
        <dbReference type="EMBL" id="RIB27859.1"/>
    </source>
</evidence>
<evidence type="ECO:0000256" key="1">
    <source>
        <dbReference type="ARBA" id="ARBA00004651"/>
    </source>
</evidence>
<keyword evidence="8" id="KW-0175">Coiled coil</keyword>
<dbReference type="Proteomes" id="UP000266673">
    <property type="component" value="Unassembled WGS sequence"/>
</dbReference>
<dbReference type="GO" id="GO:0005886">
    <property type="term" value="C:plasma membrane"/>
    <property type="evidence" value="ECO:0007669"/>
    <property type="project" value="UniProtKB-SubCell"/>
</dbReference>
<dbReference type="AlphaFoldDB" id="A0A397W3I5"/>
<evidence type="ECO:0000256" key="7">
    <source>
        <dbReference type="ARBA" id="ARBA00023136"/>
    </source>
</evidence>
<keyword evidence="4 9" id="KW-0812">Transmembrane</keyword>
<evidence type="ECO:0000256" key="8">
    <source>
        <dbReference type="SAM" id="Coils"/>
    </source>
</evidence>
<keyword evidence="2" id="KW-0813">Transport</keyword>
<feature type="coiled-coil region" evidence="8">
    <location>
        <begin position="177"/>
        <end position="236"/>
    </location>
</feature>
<keyword evidence="3" id="KW-1003">Cell membrane</keyword>
<sequence>MEVIKELKDKIWRLFSLLIAIRIAFLYAILNSILSAVITALYMITDIKLSFKPEFITLISFIVSLLISARTTNAYNRYLEGQSLWTKIRITILNLAGFIRINIDNKEDMEQYTSFLLYFIITIKDFLLIDKIRDVGIKINFKETDNISDNDDFMIDVDKEKMKMKAIIQNINDCVHKKTRELKIDDLRKRKKGLRKRLHQIILNLNIELGKIEKNKQEIEEQEKKGNEEKDTAKKEKVSYDKLRDGILTLTECFSGLERIDESIPFVYSTLLSLTTWIYSLSLSFQVVSDLQWVTVPIIFLTTLFLFGIIELSKQLENPFGIDINDLNLNKFCKGIWKDAIFIITDKGEQISNEKIEVIIKKFKDLTGPEPKMEKPSNEVV</sequence>
<evidence type="ECO:0000256" key="2">
    <source>
        <dbReference type="ARBA" id="ARBA00022448"/>
    </source>
</evidence>
<keyword evidence="5 9" id="KW-1133">Transmembrane helix</keyword>
<dbReference type="InterPro" id="IPR044669">
    <property type="entry name" value="YneE/VCCN1/2-like"/>
</dbReference>
<feature type="transmembrane region" description="Helical" evidence="9">
    <location>
        <begin position="12"/>
        <end position="43"/>
    </location>
</feature>
<gene>
    <name evidence="10" type="ORF">C2G38_2239856</name>
</gene>
<dbReference type="PANTHER" id="PTHR33281:SF19">
    <property type="entry name" value="VOLTAGE-DEPENDENT ANION CHANNEL-FORMING PROTEIN YNEE"/>
    <property type="match status" value="1"/>
</dbReference>
<protein>
    <submittedName>
        <fullName evidence="10">Bestrophin, RFP-TM, chloride channel-domain-containing protein</fullName>
    </submittedName>
</protein>
<comment type="subcellular location">
    <subcellularLocation>
        <location evidence="1">Cell membrane</location>
        <topology evidence="1">Multi-pass membrane protein</topology>
    </subcellularLocation>
</comment>
<proteinExistence type="predicted"/>
<evidence type="ECO:0000256" key="5">
    <source>
        <dbReference type="ARBA" id="ARBA00022989"/>
    </source>
</evidence>
<keyword evidence="6" id="KW-0406">Ion transport</keyword>
<dbReference type="STRING" id="44941.A0A397W3I5"/>
<feature type="transmembrane region" description="Helical" evidence="9">
    <location>
        <begin position="291"/>
        <end position="310"/>
    </location>
</feature>
<accession>A0A397W3I5</accession>
<feature type="transmembrane region" description="Helical" evidence="9">
    <location>
        <begin position="55"/>
        <end position="72"/>
    </location>
</feature>
<dbReference type="PANTHER" id="PTHR33281">
    <property type="entry name" value="UPF0187 PROTEIN YNEE"/>
    <property type="match status" value="1"/>
</dbReference>
<comment type="caution">
    <text evidence="10">The sequence shown here is derived from an EMBL/GenBank/DDBJ whole genome shotgun (WGS) entry which is preliminary data.</text>
</comment>
<evidence type="ECO:0000313" key="11">
    <source>
        <dbReference type="Proteomes" id="UP000266673"/>
    </source>
</evidence>
<dbReference type="Pfam" id="PF25539">
    <property type="entry name" value="Bestrophin_2"/>
    <property type="match status" value="2"/>
</dbReference>
<dbReference type="GO" id="GO:0005254">
    <property type="term" value="F:chloride channel activity"/>
    <property type="evidence" value="ECO:0007669"/>
    <property type="project" value="InterPro"/>
</dbReference>
<evidence type="ECO:0000256" key="6">
    <source>
        <dbReference type="ARBA" id="ARBA00023065"/>
    </source>
</evidence>
<name>A0A397W3I5_9GLOM</name>